<dbReference type="EMBL" id="ADJB01000094">
    <property type="protein sequence ID" value="OSL00072.1"/>
    <property type="molecule type" value="Genomic_DNA"/>
</dbReference>
<comment type="subunit">
    <text evidence="9">The complex comprises the extracytoplasmic solute receptor protein and the two transmembrane proteins.</text>
</comment>
<dbReference type="PANTHER" id="PTHR35011:SF2">
    <property type="entry name" value="2,3-DIKETO-L-GULONATE TRAP TRANSPORTER SMALL PERMEASE PROTEIN YIAM"/>
    <property type="match status" value="1"/>
</dbReference>
<evidence type="ECO:0000256" key="9">
    <source>
        <dbReference type="RuleBase" id="RU369079"/>
    </source>
</evidence>
<evidence type="ECO:0000256" key="5">
    <source>
        <dbReference type="ARBA" id="ARBA00022692"/>
    </source>
</evidence>
<dbReference type="AlphaFoldDB" id="A0A1X3J8Q2"/>
<evidence type="ECO:0000256" key="3">
    <source>
        <dbReference type="ARBA" id="ARBA00022475"/>
    </source>
</evidence>
<dbReference type="InterPro" id="IPR007387">
    <property type="entry name" value="TRAP_DctQ"/>
</dbReference>
<evidence type="ECO:0000256" key="8">
    <source>
        <dbReference type="ARBA" id="ARBA00038436"/>
    </source>
</evidence>
<dbReference type="PANTHER" id="PTHR35011">
    <property type="entry name" value="2,3-DIKETO-L-GULONATE TRAP TRANSPORTER SMALL PERMEASE PROTEIN YIAM"/>
    <property type="match status" value="1"/>
</dbReference>
<dbReference type="GO" id="GO:0005886">
    <property type="term" value="C:plasma membrane"/>
    <property type="evidence" value="ECO:0007669"/>
    <property type="project" value="UniProtKB-SubCell"/>
</dbReference>
<sequence length="166" mass="18466">MILQRLITMRNIIRSINALLAALNITILAIIVACVTWQVVARFIFTSPSIFTDELSRLLFICLGLFGGAYTAGQNRHLAIDLLPMMLKGKARRHLFLCIQIIVIIFATIIMVYGGGLLTMDTFDSGQTSPALGWQMGYIYMSIPISGVLIIIYTIDMVLTELKQPL</sequence>
<evidence type="ECO:0000256" key="1">
    <source>
        <dbReference type="ARBA" id="ARBA00004429"/>
    </source>
</evidence>
<keyword evidence="5 9" id="KW-0812">Transmembrane</keyword>
<dbReference type="GO" id="GO:0022857">
    <property type="term" value="F:transmembrane transporter activity"/>
    <property type="evidence" value="ECO:0007669"/>
    <property type="project" value="UniProtKB-UniRule"/>
</dbReference>
<dbReference type="Pfam" id="PF04290">
    <property type="entry name" value="DctQ"/>
    <property type="match status" value="1"/>
</dbReference>
<accession>A0A1X3J8Q2</accession>
<comment type="function">
    <text evidence="9">Part of the tripartite ATP-independent periplasmic (TRAP) transport system.</text>
</comment>
<evidence type="ECO:0000256" key="2">
    <source>
        <dbReference type="ARBA" id="ARBA00022448"/>
    </source>
</evidence>
<organism evidence="11 12">
    <name type="scientific">Escherichia coli H386</name>
    <dbReference type="NCBI Taxonomy" id="656397"/>
    <lineage>
        <taxon>Bacteria</taxon>
        <taxon>Pseudomonadati</taxon>
        <taxon>Pseudomonadota</taxon>
        <taxon>Gammaproteobacteria</taxon>
        <taxon>Enterobacterales</taxon>
        <taxon>Enterobacteriaceae</taxon>
        <taxon>Escherichia</taxon>
    </lineage>
</organism>
<keyword evidence="3" id="KW-1003">Cell membrane</keyword>
<gene>
    <name evidence="11" type="ORF">ECVG_03845</name>
</gene>
<evidence type="ECO:0000259" key="10">
    <source>
        <dbReference type="Pfam" id="PF04290"/>
    </source>
</evidence>
<feature type="transmembrane region" description="Helical" evidence="9">
    <location>
        <begin position="57"/>
        <end position="73"/>
    </location>
</feature>
<feature type="transmembrane region" description="Helical" evidence="9">
    <location>
        <begin position="138"/>
        <end position="159"/>
    </location>
</feature>
<keyword evidence="6 9" id="KW-1133">Transmembrane helix</keyword>
<protein>
    <recommendedName>
        <fullName evidence="9">TRAP transporter small permease protein</fullName>
    </recommendedName>
</protein>
<keyword evidence="7 9" id="KW-0472">Membrane</keyword>
<reference evidence="11 12" key="1">
    <citation type="submission" date="2010-04" db="EMBL/GenBank/DDBJ databases">
        <title>The Genome Sequence of Escherichia coli H386.</title>
        <authorList>
            <consortium name="The Broad Institute Genome Sequencing Platform"/>
            <consortium name="The Broad Institute Genome Sequencing Center for Infectious Disease"/>
            <person name="Feldgarden M."/>
            <person name="Gordon D.M."/>
            <person name="Johnson J.R."/>
            <person name="Johnston B.D."/>
            <person name="Young S."/>
            <person name="Zeng Q."/>
            <person name="Koehrsen M."/>
            <person name="Alvarado L."/>
            <person name="Berlin A.M."/>
            <person name="Borenstein D."/>
            <person name="Chapman S.B."/>
            <person name="Chen Z."/>
            <person name="Engels R."/>
            <person name="Freedman E."/>
            <person name="Gellesch M."/>
            <person name="Goldberg J."/>
            <person name="Griggs A."/>
            <person name="Gujja S."/>
            <person name="Heilman E.R."/>
            <person name="Heiman D.I."/>
            <person name="Hepburn T.A."/>
            <person name="Howarth C."/>
            <person name="Jen D."/>
            <person name="Larson L."/>
            <person name="Mehta T."/>
            <person name="Park D."/>
            <person name="Pearson M."/>
            <person name="Richards J."/>
            <person name="Roberts A."/>
            <person name="Saif S."/>
            <person name="Shea T.D."/>
            <person name="Shenoy N."/>
            <person name="Sisk P."/>
            <person name="Stolte C."/>
            <person name="Sykes S.N."/>
            <person name="Walk T."/>
            <person name="White J."/>
            <person name="Yandava C."/>
            <person name="Haas B."/>
            <person name="Henn M.R."/>
            <person name="Nusbaum C."/>
            <person name="Birren B."/>
        </authorList>
    </citation>
    <scope>NUCLEOTIDE SEQUENCE [LARGE SCALE GENOMIC DNA]</scope>
    <source>
        <strain evidence="11 12">H386</strain>
    </source>
</reference>
<dbReference type="InterPro" id="IPR055348">
    <property type="entry name" value="DctQ"/>
</dbReference>
<comment type="subcellular location">
    <subcellularLocation>
        <location evidence="1 9">Cell inner membrane</location>
        <topology evidence="1 9">Multi-pass membrane protein</topology>
    </subcellularLocation>
</comment>
<evidence type="ECO:0000256" key="7">
    <source>
        <dbReference type="ARBA" id="ARBA00023136"/>
    </source>
</evidence>
<evidence type="ECO:0000313" key="11">
    <source>
        <dbReference type="EMBL" id="OSL00072.1"/>
    </source>
</evidence>
<proteinExistence type="inferred from homology"/>
<keyword evidence="2 9" id="KW-0813">Transport</keyword>
<evidence type="ECO:0000313" key="12">
    <source>
        <dbReference type="Proteomes" id="UP000193045"/>
    </source>
</evidence>
<keyword evidence="4 9" id="KW-0997">Cell inner membrane</keyword>
<dbReference type="Proteomes" id="UP000193045">
    <property type="component" value="Unassembled WGS sequence"/>
</dbReference>
<comment type="similarity">
    <text evidence="8 9">Belongs to the TRAP transporter small permease family.</text>
</comment>
<feature type="transmembrane region" description="Helical" evidence="9">
    <location>
        <begin position="94"/>
        <end position="118"/>
    </location>
</feature>
<feature type="transmembrane region" description="Helical" evidence="9">
    <location>
        <begin position="21"/>
        <end position="45"/>
    </location>
</feature>
<evidence type="ECO:0000256" key="4">
    <source>
        <dbReference type="ARBA" id="ARBA00022519"/>
    </source>
</evidence>
<comment type="caution">
    <text evidence="11">The sequence shown here is derived from an EMBL/GenBank/DDBJ whole genome shotgun (WGS) entry which is preliminary data.</text>
</comment>
<dbReference type="GO" id="GO:0015740">
    <property type="term" value="P:C4-dicarboxylate transport"/>
    <property type="evidence" value="ECO:0007669"/>
    <property type="project" value="TreeGrafter"/>
</dbReference>
<evidence type="ECO:0000256" key="6">
    <source>
        <dbReference type="ARBA" id="ARBA00022989"/>
    </source>
</evidence>
<feature type="domain" description="Tripartite ATP-independent periplasmic transporters DctQ component" evidence="10">
    <location>
        <begin position="31"/>
        <end position="162"/>
    </location>
</feature>
<name>A0A1X3J8Q2_ECOLX</name>
<dbReference type="PROSITE" id="PS51257">
    <property type="entry name" value="PROKAR_LIPOPROTEIN"/>
    <property type="match status" value="1"/>
</dbReference>